<dbReference type="EMBL" id="CP099418">
    <property type="protein sequence ID" value="USW48742.1"/>
    <property type="molecule type" value="Genomic_DNA"/>
</dbReference>
<accession>A0A9Q9AGK4</accession>
<evidence type="ECO:0000313" key="1">
    <source>
        <dbReference type="EMBL" id="USW48742.1"/>
    </source>
</evidence>
<sequence>MPLDERREASIQNALKAYRETVFTHNISLLRILVDRINEQVPPDGADREEIRKARLRVVKHHMHGEMGGGDEVDDTLFSLHDLLSLSPTSPFAERFCLDGTSHAAVDSGAVTKAWEKLREALNLNRTSEDPALQDSENPNDIPQDLAYLATLTSAITRPSMAFDTPHPITLYPPEEGFDAMEIYDRNEELDLLSHAFSSWTIAVAVRVGEPHPDWTPSGVFALYCSKNSGAERRDWQWRYGIHEKYLSTALYDSVEDFLTFYATFGRETAEDMQEVIVDLEI</sequence>
<reference evidence="1" key="1">
    <citation type="submission" date="2022-06" db="EMBL/GenBank/DDBJ databases">
        <title>Complete genome sequences of two strains of the flax pathogen Septoria linicola.</title>
        <authorList>
            <person name="Lapalu N."/>
            <person name="Simon A."/>
            <person name="Demenou B."/>
            <person name="Paumier D."/>
            <person name="Guillot M.-P."/>
            <person name="Gout L."/>
            <person name="Valade R."/>
        </authorList>
    </citation>
    <scope>NUCLEOTIDE SEQUENCE</scope>
    <source>
        <strain evidence="1">SE15195</strain>
    </source>
</reference>
<evidence type="ECO:0000313" key="2">
    <source>
        <dbReference type="Proteomes" id="UP001056384"/>
    </source>
</evidence>
<keyword evidence="2" id="KW-1185">Reference proteome</keyword>
<proteinExistence type="predicted"/>
<dbReference type="AlphaFoldDB" id="A0A9Q9AGK4"/>
<gene>
    <name evidence="1" type="ORF">Slin15195_G020610</name>
</gene>
<organism evidence="1 2">
    <name type="scientific">Septoria linicola</name>
    <dbReference type="NCBI Taxonomy" id="215465"/>
    <lineage>
        <taxon>Eukaryota</taxon>
        <taxon>Fungi</taxon>
        <taxon>Dikarya</taxon>
        <taxon>Ascomycota</taxon>
        <taxon>Pezizomycotina</taxon>
        <taxon>Dothideomycetes</taxon>
        <taxon>Dothideomycetidae</taxon>
        <taxon>Mycosphaerellales</taxon>
        <taxon>Mycosphaerellaceae</taxon>
        <taxon>Septoria</taxon>
    </lineage>
</organism>
<dbReference type="Proteomes" id="UP001056384">
    <property type="component" value="Chromosome 1"/>
</dbReference>
<name>A0A9Q9AGK4_9PEZI</name>
<protein>
    <submittedName>
        <fullName evidence="1">Uncharacterized protein</fullName>
    </submittedName>
</protein>